<reference evidence="6" key="1">
    <citation type="journal article" date="2004" name="Nat. Biotechnol.">
        <title>Complete genome sequence of the metabolically versatile photosynthetic bacterium Rhodopseudomonas palustris.</title>
        <authorList>
            <person name="Larimer F.W."/>
            <person name="Chain P."/>
            <person name="Hauser L."/>
            <person name="Lamerdin J."/>
            <person name="Malfatti S."/>
            <person name="Do L."/>
            <person name="Land M.L."/>
            <person name="Pelletier D.A."/>
            <person name="Beatty J.T."/>
            <person name="Lang A.S."/>
            <person name="Tabita F.R."/>
            <person name="Gibson J.L."/>
            <person name="Hanson T.E."/>
            <person name="Bobst C."/>
            <person name="Torres J.L."/>
            <person name="Peres C."/>
            <person name="Harrison F.H."/>
            <person name="Gibson J."/>
            <person name="Harwood C.S."/>
        </authorList>
    </citation>
    <scope>NUCLEOTIDE SEQUENCE [LARGE SCALE GENOMIC DNA]</scope>
    <source>
        <strain evidence="6">CGA009</strain>
    </source>
</reference>
<proteinExistence type="predicted"/>
<dbReference type="PhylomeDB" id="Q6N4W1"/>
<feature type="domain" description="HTH hxlR-type" evidence="5">
    <location>
        <begin position="41"/>
        <end position="139"/>
    </location>
</feature>
<dbReference type="eggNOG" id="COG1733">
    <property type="taxonomic scope" value="Bacteria"/>
</dbReference>
<dbReference type="PROSITE" id="PS51118">
    <property type="entry name" value="HTH_HXLR"/>
    <property type="match status" value="1"/>
</dbReference>
<keyword evidence="2" id="KW-0238">DNA-binding</keyword>
<organism evidence="6">
    <name type="scientific">Rhodopseudomonas palustris (strain ATCC BAA-98 / CGA009)</name>
    <dbReference type="NCBI Taxonomy" id="258594"/>
    <lineage>
        <taxon>Bacteria</taxon>
        <taxon>Pseudomonadati</taxon>
        <taxon>Pseudomonadota</taxon>
        <taxon>Alphaproteobacteria</taxon>
        <taxon>Hyphomicrobiales</taxon>
        <taxon>Nitrobacteraceae</taxon>
        <taxon>Rhodopseudomonas</taxon>
    </lineage>
</organism>
<sequence length="158" mass="18059">MQGRLHRPLLQVLSFRGYSHQSDTIGPPDMKRRNFACAPGCSVEVTLDLIDGKWKGVILYHLQDGRLRFGELRRRMPGITQRMLTKQLRALEDDDLITREVFAEVPPRVEYALSETGERLRPVIDALKRWGEEHRARQQQFAPRAAEPPSDAAEAQSA</sequence>
<evidence type="ECO:0000313" key="6">
    <source>
        <dbReference type="EMBL" id="CAE28663.1"/>
    </source>
</evidence>
<dbReference type="Pfam" id="PF01638">
    <property type="entry name" value="HxlR"/>
    <property type="match status" value="1"/>
</dbReference>
<dbReference type="GO" id="GO:0003677">
    <property type="term" value="F:DNA binding"/>
    <property type="evidence" value="ECO:0007669"/>
    <property type="project" value="UniProtKB-KW"/>
</dbReference>
<dbReference type="SUPFAM" id="SSF46785">
    <property type="entry name" value="Winged helix' DNA-binding domain"/>
    <property type="match status" value="1"/>
</dbReference>
<gene>
    <name evidence="6" type="ordered locus">RPA3222</name>
</gene>
<accession>Q6N4W1</accession>
<dbReference type="InterPro" id="IPR036388">
    <property type="entry name" value="WH-like_DNA-bd_sf"/>
</dbReference>
<dbReference type="PANTHER" id="PTHR33204:SF29">
    <property type="entry name" value="TRANSCRIPTIONAL REGULATOR"/>
    <property type="match status" value="1"/>
</dbReference>
<dbReference type="InterPro" id="IPR011991">
    <property type="entry name" value="ArsR-like_HTH"/>
</dbReference>
<dbReference type="GO" id="GO:0006355">
    <property type="term" value="P:regulation of DNA-templated transcription"/>
    <property type="evidence" value="ECO:0007669"/>
    <property type="project" value="UniProtKB-ARBA"/>
</dbReference>
<dbReference type="Gene3D" id="1.10.10.10">
    <property type="entry name" value="Winged helix-like DNA-binding domain superfamily/Winged helix DNA-binding domain"/>
    <property type="match status" value="1"/>
</dbReference>
<dbReference type="AlphaFoldDB" id="Q6N4W1"/>
<evidence type="ECO:0000256" key="3">
    <source>
        <dbReference type="ARBA" id="ARBA00023163"/>
    </source>
</evidence>
<dbReference type="InterPro" id="IPR002577">
    <property type="entry name" value="HTH_HxlR"/>
</dbReference>
<dbReference type="PANTHER" id="PTHR33204">
    <property type="entry name" value="TRANSCRIPTIONAL REGULATOR, MARR FAMILY"/>
    <property type="match status" value="1"/>
</dbReference>
<evidence type="ECO:0000256" key="2">
    <source>
        <dbReference type="ARBA" id="ARBA00023125"/>
    </source>
</evidence>
<protein>
    <submittedName>
        <fullName evidence="6">DUF24, predicted transcriptional regulator, related to MarR family</fullName>
    </submittedName>
</protein>
<evidence type="ECO:0000256" key="4">
    <source>
        <dbReference type="SAM" id="MobiDB-lite"/>
    </source>
</evidence>
<dbReference type="EMBL" id="BX572603">
    <property type="protein sequence ID" value="CAE28663.1"/>
    <property type="molecule type" value="Genomic_DNA"/>
</dbReference>
<dbReference type="HOGENOM" id="CLU_111585_5_0_5"/>
<evidence type="ECO:0000259" key="5">
    <source>
        <dbReference type="PROSITE" id="PS51118"/>
    </source>
</evidence>
<evidence type="ECO:0000256" key="1">
    <source>
        <dbReference type="ARBA" id="ARBA00023015"/>
    </source>
</evidence>
<feature type="compositionally biased region" description="Low complexity" evidence="4">
    <location>
        <begin position="138"/>
        <end position="149"/>
    </location>
</feature>
<keyword evidence="1" id="KW-0805">Transcription regulation</keyword>
<dbReference type="InterPro" id="IPR036390">
    <property type="entry name" value="WH_DNA-bd_sf"/>
</dbReference>
<dbReference type="STRING" id="258594.RPA3222"/>
<name>Q6N4W1_RHOPA</name>
<keyword evidence="3" id="KW-0804">Transcription</keyword>
<dbReference type="CDD" id="cd00090">
    <property type="entry name" value="HTH_ARSR"/>
    <property type="match status" value="1"/>
</dbReference>
<feature type="region of interest" description="Disordered" evidence="4">
    <location>
        <begin position="134"/>
        <end position="158"/>
    </location>
</feature>